<keyword evidence="2" id="KW-1185">Reference proteome</keyword>
<name>A0A1B8TUX2_9FLAO</name>
<protein>
    <submittedName>
        <fullName evidence="1">Uncharacterized protein</fullName>
    </submittedName>
</protein>
<dbReference type="OrthoDB" id="1201761at2"/>
<dbReference type="Proteomes" id="UP000092612">
    <property type="component" value="Unassembled WGS sequence"/>
</dbReference>
<dbReference type="EMBL" id="LSFL01000035">
    <property type="protein sequence ID" value="OBY63285.1"/>
    <property type="molecule type" value="Genomic_DNA"/>
</dbReference>
<comment type="caution">
    <text evidence="1">The sequence shown here is derived from an EMBL/GenBank/DDBJ whole genome shotgun (WGS) entry which is preliminary data.</text>
</comment>
<evidence type="ECO:0000313" key="1">
    <source>
        <dbReference type="EMBL" id="OBY63285.1"/>
    </source>
</evidence>
<sequence length="180" mass="21139">MKKYIIVIFVFTSLASYSQYNNGMRNQRQNQMMQTPDRAAKPDFKIERYLGIVVYDIEKAAKKSGVKLSSDQGKKFSSILTTYNKEIKDIRRINSFTLKSTKEMIDNYQKKVASSGDFSGQTKVRLEMANNLKPISDTLRKEDRALDTTMKTLLSEKQYKKWIKYNKKIYKVFPKEKQER</sequence>
<organism evidence="1 2">
    <name type="scientific">Polaribacter reichenbachii</name>
    <dbReference type="NCBI Taxonomy" id="996801"/>
    <lineage>
        <taxon>Bacteria</taxon>
        <taxon>Pseudomonadati</taxon>
        <taxon>Bacteroidota</taxon>
        <taxon>Flavobacteriia</taxon>
        <taxon>Flavobacteriales</taxon>
        <taxon>Flavobacteriaceae</taxon>
    </lineage>
</organism>
<dbReference type="STRING" id="996801.BW723_05025"/>
<dbReference type="AlphaFoldDB" id="A0A1B8TUX2"/>
<accession>A0A1B8TUX2</accession>
<proteinExistence type="predicted"/>
<dbReference type="KEGG" id="prn:BW723_05025"/>
<dbReference type="RefSeq" id="WP_068361393.1">
    <property type="nucleotide sequence ID" value="NZ_CP019337.1"/>
</dbReference>
<evidence type="ECO:0000313" key="2">
    <source>
        <dbReference type="Proteomes" id="UP000092612"/>
    </source>
</evidence>
<reference evidence="2" key="1">
    <citation type="submission" date="2016-02" db="EMBL/GenBank/DDBJ databases">
        <title>Paenibacillus sp. LPB0068, isolated from Crassostrea gigas.</title>
        <authorList>
            <person name="Shin S.-K."/>
            <person name="Yi H."/>
        </authorList>
    </citation>
    <scope>NUCLEOTIDE SEQUENCE [LARGE SCALE GENOMIC DNA]</scope>
    <source>
        <strain evidence="2">KCTC 23969</strain>
    </source>
</reference>
<gene>
    <name evidence="1" type="ORF">LPB301_10685</name>
</gene>